<dbReference type="FunFam" id="1.20.5.170:FF:000020">
    <property type="entry name" value="BZIP transcription factor"/>
    <property type="match status" value="1"/>
</dbReference>
<evidence type="ECO:0000256" key="6">
    <source>
        <dbReference type="SAM" id="MobiDB-lite"/>
    </source>
</evidence>
<dbReference type="InterPro" id="IPR045314">
    <property type="entry name" value="bZIP_plant_GBF1"/>
</dbReference>
<reference evidence="8" key="1">
    <citation type="journal article" date="2018" name="DNA Res.">
        <title>Multiple hybrid de novo genome assembly of finger millet, an orphan allotetraploid crop.</title>
        <authorList>
            <person name="Hatakeyama M."/>
            <person name="Aluri S."/>
            <person name="Balachadran M.T."/>
            <person name="Sivarajan S.R."/>
            <person name="Patrignani A."/>
            <person name="Gruter S."/>
            <person name="Poveda L."/>
            <person name="Shimizu-Inatsugi R."/>
            <person name="Baeten J."/>
            <person name="Francoijs K.J."/>
            <person name="Nataraja K.N."/>
            <person name="Reddy Y.A.N."/>
            <person name="Phadnis S."/>
            <person name="Ravikumar R.L."/>
            <person name="Schlapbach R."/>
            <person name="Sreeman S.M."/>
            <person name="Shimizu K.K."/>
        </authorList>
    </citation>
    <scope>NUCLEOTIDE SEQUENCE</scope>
</reference>
<sequence>MWSGTSSGSSLGTQSSQSSRDDMNLQAQMENRRKRRKESNRESARRSRMRKQQHLDDLNSQVDQLKDQNKQLGAALRVTSQSLVAVQAQNSVLQTQKMELESRLGSLTDILLYLNAGTTTTSTSSFANAAIMNNGITTTSGACDVLGASTWSQQPVDLYYQCF</sequence>
<dbReference type="SUPFAM" id="SSF57959">
    <property type="entry name" value="Leucine zipper domain"/>
    <property type="match status" value="1"/>
</dbReference>
<dbReference type="EMBL" id="BQKI01000085">
    <property type="protein sequence ID" value="GJN34238.1"/>
    <property type="molecule type" value="Genomic_DNA"/>
</dbReference>
<dbReference type="CDD" id="cd14702">
    <property type="entry name" value="bZIP_plant_GBF1"/>
    <property type="match status" value="1"/>
</dbReference>
<dbReference type="PANTHER" id="PTHR45764">
    <property type="entry name" value="BZIP TRANSCRIPTION FACTOR 44"/>
    <property type="match status" value="1"/>
</dbReference>
<accession>A0AAV5FHS5</accession>
<evidence type="ECO:0000256" key="1">
    <source>
        <dbReference type="ARBA" id="ARBA00004123"/>
    </source>
</evidence>
<dbReference type="SMART" id="SM00338">
    <property type="entry name" value="BRLZ"/>
    <property type="match status" value="1"/>
</dbReference>
<dbReference type="PANTHER" id="PTHR45764:SF4">
    <property type="entry name" value="OS09G0306400 PROTEIN"/>
    <property type="match status" value="1"/>
</dbReference>
<proteinExistence type="predicted"/>
<dbReference type="GO" id="GO:0003700">
    <property type="term" value="F:DNA-binding transcription factor activity"/>
    <property type="evidence" value="ECO:0007669"/>
    <property type="project" value="InterPro"/>
</dbReference>
<feature type="compositionally biased region" description="Low complexity" evidence="6">
    <location>
        <begin position="1"/>
        <end position="18"/>
    </location>
</feature>
<feature type="domain" description="BZIP" evidence="7">
    <location>
        <begin position="30"/>
        <end position="93"/>
    </location>
</feature>
<dbReference type="AlphaFoldDB" id="A0AAV5FHS5"/>
<dbReference type="Gene3D" id="1.20.5.170">
    <property type="match status" value="1"/>
</dbReference>
<feature type="region of interest" description="Disordered" evidence="6">
    <location>
        <begin position="1"/>
        <end position="61"/>
    </location>
</feature>
<evidence type="ECO:0000313" key="8">
    <source>
        <dbReference type="EMBL" id="GJN34238.1"/>
    </source>
</evidence>
<comment type="caution">
    <text evidence="8">The sequence shown here is derived from an EMBL/GenBank/DDBJ whole genome shotgun (WGS) entry which is preliminary data.</text>
</comment>
<dbReference type="GO" id="GO:0000976">
    <property type="term" value="F:transcription cis-regulatory region binding"/>
    <property type="evidence" value="ECO:0007669"/>
    <property type="project" value="TreeGrafter"/>
</dbReference>
<evidence type="ECO:0000313" key="9">
    <source>
        <dbReference type="Proteomes" id="UP001054889"/>
    </source>
</evidence>
<evidence type="ECO:0000256" key="3">
    <source>
        <dbReference type="ARBA" id="ARBA00023125"/>
    </source>
</evidence>
<dbReference type="GO" id="GO:0005634">
    <property type="term" value="C:nucleus"/>
    <property type="evidence" value="ECO:0007669"/>
    <property type="project" value="UniProtKB-SubCell"/>
</dbReference>
<dbReference type="InterPro" id="IPR004827">
    <property type="entry name" value="bZIP"/>
</dbReference>
<evidence type="ECO:0000256" key="2">
    <source>
        <dbReference type="ARBA" id="ARBA00023015"/>
    </source>
</evidence>
<protein>
    <recommendedName>
        <fullName evidence="7">BZIP domain-containing protein</fullName>
    </recommendedName>
</protein>
<dbReference type="Pfam" id="PF00170">
    <property type="entry name" value="bZIP_1"/>
    <property type="match status" value="1"/>
</dbReference>
<dbReference type="PROSITE" id="PS00036">
    <property type="entry name" value="BZIP_BASIC"/>
    <property type="match status" value="1"/>
</dbReference>
<keyword evidence="3" id="KW-0238">DNA-binding</keyword>
<organism evidence="8 9">
    <name type="scientific">Eleusine coracana subsp. coracana</name>
    <dbReference type="NCBI Taxonomy" id="191504"/>
    <lineage>
        <taxon>Eukaryota</taxon>
        <taxon>Viridiplantae</taxon>
        <taxon>Streptophyta</taxon>
        <taxon>Embryophyta</taxon>
        <taxon>Tracheophyta</taxon>
        <taxon>Spermatophyta</taxon>
        <taxon>Magnoliopsida</taxon>
        <taxon>Liliopsida</taxon>
        <taxon>Poales</taxon>
        <taxon>Poaceae</taxon>
        <taxon>PACMAD clade</taxon>
        <taxon>Chloridoideae</taxon>
        <taxon>Cynodonteae</taxon>
        <taxon>Eleusininae</taxon>
        <taxon>Eleusine</taxon>
    </lineage>
</organism>
<evidence type="ECO:0000259" key="7">
    <source>
        <dbReference type="PROSITE" id="PS50217"/>
    </source>
</evidence>
<gene>
    <name evidence="8" type="primary">gb22885</name>
    <name evidence="8" type="ORF">PR202_gb22885</name>
</gene>
<comment type="subcellular location">
    <subcellularLocation>
        <location evidence="1">Nucleus</location>
    </subcellularLocation>
</comment>
<reference evidence="8" key="2">
    <citation type="submission" date="2021-12" db="EMBL/GenBank/DDBJ databases">
        <title>Resequencing data analysis of finger millet.</title>
        <authorList>
            <person name="Hatakeyama M."/>
            <person name="Aluri S."/>
            <person name="Balachadran M.T."/>
            <person name="Sivarajan S.R."/>
            <person name="Poveda L."/>
            <person name="Shimizu-Inatsugi R."/>
            <person name="Schlapbach R."/>
            <person name="Sreeman S.M."/>
            <person name="Shimizu K.K."/>
        </authorList>
    </citation>
    <scope>NUCLEOTIDE SEQUENCE</scope>
</reference>
<evidence type="ECO:0000256" key="5">
    <source>
        <dbReference type="ARBA" id="ARBA00023242"/>
    </source>
</evidence>
<dbReference type="GO" id="GO:0045893">
    <property type="term" value="P:positive regulation of DNA-templated transcription"/>
    <property type="evidence" value="ECO:0007669"/>
    <property type="project" value="TreeGrafter"/>
</dbReference>
<dbReference type="InterPro" id="IPR046347">
    <property type="entry name" value="bZIP_sf"/>
</dbReference>
<keyword evidence="2" id="KW-0805">Transcription regulation</keyword>
<keyword evidence="4" id="KW-0804">Transcription</keyword>
<dbReference type="PROSITE" id="PS50217">
    <property type="entry name" value="BZIP"/>
    <property type="match status" value="1"/>
</dbReference>
<evidence type="ECO:0000256" key="4">
    <source>
        <dbReference type="ARBA" id="ARBA00023163"/>
    </source>
</evidence>
<dbReference type="GO" id="GO:0046982">
    <property type="term" value="F:protein heterodimerization activity"/>
    <property type="evidence" value="ECO:0007669"/>
    <property type="project" value="UniProtKB-ARBA"/>
</dbReference>
<keyword evidence="5" id="KW-0539">Nucleus</keyword>
<name>A0AAV5FHS5_ELECO</name>
<dbReference type="Proteomes" id="UP001054889">
    <property type="component" value="Unassembled WGS sequence"/>
</dbReference>
<keyword evidence="9" id="KW-1185">Reference proteome</keyword>